<dbReference type="InterPro" id="IPR050765">
    <property type="entry name" value="Riboflavin_Biosynth_HTPR"/>
</dbReference>
<dbReference type="Proteomes" id="UP000475214">
    <property type="component" value="Unassembled WGS sequence"/>
</dbReference>
<protein>
    <submittedName>
        <fullName evidence="2">Dihydrofolate reductase</fullName>
    </submittedName>
</protein>
<dbReference type="PANTHER" id="PTHR38011:SF11">
    <property type="entry name" value="2,5-DIAMINO-6-RIBOSYLAMINO-4(3H)-PYRIMIDINONE 5'-PHOSPHATE REDUCTASE"/>
    <property type="match status" value="1"/>
</dbReference>
<gene>
    <name evidence="2" type="ORF">G1H10_24830</name>
</gene>
<dbReference type="InterPro" id="IPR024072">
    <property type="entry name" value="DHFR-like_dom_sf"/>
</dbReference>
<dbReference type="Gene3D" id="3.40.430.10">
    <property type="entry name" value="Dihydrofolate Reductase, subunit A"/>
    <property type="match status" value="1"/>
</dbReference>
<dbReference type="InterPro" id="IPR002734">
    <property type="entry name" value="RibDG_C"/>
</dbReference>
<evidence type="ECO:0000259" key="1">
    <source>
        <dbReference type="Pfam" id="PF01872"/>
    </source>
</evidence>
<dbReference type="GO" id="GO:0009231">
    <property type="term" value="P:riboflavin biosynthetic process"/>
    <property type="evidence" value="ECO:0007669"/>
    <property type="project" value="InterPro"/>
</dbReference>
<accession>A0A6L9SE87</accession>
<evidence type="ECO:0000313" key="2">
    <source>
        <dbReference type="EMBL" id="NEE03397.1"/>
    </source>
</evidence>
<reference evidence="2 3" key="1">
    <citation type="submission" date="2020-02" db="EMBL/GenBank/DDBJ databases">
        <authorList>
            <person name="Li X.-J."/>
            <person name="Han X.-M."/>
        </authorList>
    </citation>
    <scope>NUCLEOTIDE SEQUENCE [LARGE SCALE GENOMIC DNA]</scope>
    <source>
        <strain evidence="2 3">CCTCC AB 2017055</strain>
    </source>
</reference>
<dbReference type="RefSeq" id="WP_163743038.1">
    <property type="nucleotide sequence ID" value="NZ_JAAGOA010000022.1"/>
</dbReference>
<dbReference type="GO" id="GO:0008703">
    <property type="term" value="F:5-amino-6-(5-phosphoribosylamino)uracil reductase activity"/>
    <property type="evidence" value="ECO:0007669"/>
    <property type="project" value="InterPro"/>
</dbReference>
<keyword evidence="3" id="KW-1185">Reference proteome</keyword>
<organism evidence="2 3">
    <name type="scientific">Phytoactinopolyspora halotolerans</name>
    <dbReference type="NCBI Taxonomy" id="1981512"/>
    <lineage>
        <taxon>Bacteria</taxon>
        <taxon>Bacillati</taxon>
        <taxon>Actinomycetota</taxon>
        <taxon>Actinomycetes</taxon>
        <taxon>Jiangellales</taxon>
        <taxon>Jiangellaceae</taxon>
        <taxon>Phytoactinopolyspora</taxon>
    </lineage>
</organism>
<sequence length="191" mass="21072">MRKLVYYVGVSLDGYIAGPDGEVDFFPLADDLVTWIRTHYPETIPTHVRSLVGMTPDEPNRRFGALVMGRGTYQPALDIGVMSPYAHMEQYVVSGTLGRIDDSSVEVVEQDPVGLVRRLKQEATSDIWLCGGGTLAGTLFDEIDELILKSYPVLAGAGVPVISGDFRPAAFTPTQREVFSNGTQITWYRRD</sequence>
<dbReference type="Pfam" id="PF01872">
    <property type="entry name" value="RibD_C"/>
    <property type="match status" value="1"/>
</dbReference>
<dbReference type="PANTHER" id="PTHR38011">
    <property type="entry name" value="DIHYDROFOLATE REDUCTASE FAMILY PROTEIN (AFU_ORTHOLOGUE AFUA_8G06820)"/>
    <property type="match status" value="1"/>
</dbReference>
<proteinExistence type="predicted"/>
<comment type="caution">
    <text evidence="2">The sequence shown here is derived from an EMBL/GenBank/DDBJ whole genome shotgun (WGS) entry which is preliminary data.</text>
</comment>
<dbReference type="SUPFAM" id="SSF53597">
    <property type="entry name" value="Dihydrofolate reductase-like"/>
    <property type="match status" value="1"/>
</dbReference>
<dbReference type="AlphaFoldDB" id="A0A6L9SE87"/>
<evidence type="ECO:0000313" key="3">
    <source>
        <dbReference type="Proteomes" id="UP000475214"/>
    </source>
</evidence>
<name>A0A6L9SE87_9ACTN</name>
<dbReference type="EMBL" id="JAAGOA010000022">
    <property type="protein sequence ID" value="NEE03397.1"/>
    <property type="molecule type" value="Genomic_DNA"/>
</dbReference>
<feature type="domain" description="Bacterial bifunctional deaminase-reductase C-terminal" evidence="1">
    <location>
        <begin position="106"/>
        <end position="183"/>
    </location>
</feature>